<name>A0A5J4U1D8_9EUKA</name>
<dbReference type="Proteomes" id="UP000324800">
    <property type="component" value="Unassembled WGS sequence"/>
</dbReference>
<evidence type="ECO:0000313" key="3">
    <source>
        <dbReference type="Proteomes" id="UP000324800"/>
    </source>
</evidence>
<reference evidence="2 3" key="1">
    <citation type="submission" date="2019-03" db="EMBL/GenBank/DDBJ databases">
        <title>Single cell metagenomics reveals metabolic interactions within the superorganism composed of flagellate Streblomastix strix and complex community of Bacteroidetes bacteria on its surface.</title>
        <authorList>
            <person name="Treitli S.C."/>
            <person name="Kolisko M."/>
            <person name="Husnik F."/>
            <person name="Keeling P."/>
            <person name="Hampl V."/>
        </authorList>
    </citation>
    <scope>NUCLEOTIDE SEQUENCE [LARGE SCALE GENOMIC DNA]</scope>
    <source>
        <strain evidence="2">ST1C</strain>
    </source>
</reference>
<organism evidence="2 3">
    <name type="scientific">Streblomastix strix</name>
    <dbReference type="NCBI Taxonomy" id="222440"/>
    <lineage>
        <taxon>Eukaryota</taxon>
        <taxon>Metamonada</taxon>
        <taxon>Preaxostyla</taxon>
        <taxon>Oxymonadida</taxon>
        <taxon>Streblomastigidae</taxon>
        <taxon>Streblomastix</taxon>
    </lineage>
</organism>
<protein>
    <submittedName>
        <fullName evidence="2">Uncharacterized protein</fullName>
    </submittedName>
</protein>
<gene>
    <name evidence="2" type="ORF">EZS28_040682</name>
</gene>
<feature type="region of interest" description="Disordered" evidence="1">
    <location>
        <begin position="121"/>
        <end position="207"/>
    </location>
</feature>
<evidence type="ECO:0000313" key="2">
    <source>
        <dbReference type="EMBL" id="KAA6363791.1"/>
    </source>
</evidence>
<evidence type="ECO:0000256" key="1">
    <source>
        <dbReference type="SAM" id="MobiDB-lite"/>
    </source>
</evidence>
<sequence>MMSLVESLKQQLSQRKEIFSSSETTPLHPDQPQTPSTGPATPKSAISPSLLSMQQISPTLEISSSQQSPTGDQTIEKLKDKDLNEIGKDKQLFNKQIQIHMQIQDIFQQLNEKMKQHEIERQEQEVRIKKEKEQQQQQQEEEDRLKKEREKDDDTKTQADHQNSPRNEQKSVNSQRSSSLPDLKKSKQQSKKQSQDSPQTIHKKNLRFSPLSLVRKLNRVNASAPQLEKLVQELKSTDKQTLSKSNSIGHMKDLKNYDKKTLSKSFSTEFMKTAPVQKSPRKSLHRQSLSFSLQSPLKQISSLQTSFSRQSTPSLPQTPPTPRKLNKQIEIP</sequence>
<feature type="compositionally biased region" description="Polar residues" evidence="1">
    <location>
        <begin position="8"/>
        <end position="46"/>
    </location>
</feature>
<dbReference type="AlphaFoldDB" id="A0A5J4U1D8"/>
<feature type="region of interest" description="Disordered" evidence="1">
    <location>
        <begin position="302"/>
        <end position="332"/>
    </location>
</feature>
<feature type="compositionally biased region" description="Basic and acidic residues" evidence="1">
    <location>
        <begin position="121"/>
        <end position="134"/>
    </location>
</feature>
<feature type="non-terminal residue" evidence="2">
    <location>
        <position position="332"/>
    </location>
</feature>
<feature type="compositionally biased region" description="Polar residues" evidence="1">
    <location>
        <begin position="160"/>
        <end position="176"/>
    </location>
</feature>
<dbReference type="EMBL" id="SNRW01022470">
    <property type="protein sequence ID" value="KAA6363791.1"/>
    <property type="molecule type" value="Genomic_DNA"/>
</dbReference>
<feature type="region of interest" description="Disordered" evidence="1">
    <location>
        <begin position="1"/>
        <end position="46"/>
    </location>
</feature>
<comment type="caution">
    <text evidence="2">The sequence shown here is derived from an EMBL/GenBank/DDBJ whole genome shotgun (WGS) entry which is preliminary data.</text>
</comment>
<accession>A0A5J4U1D8</accession>
<proteinExistence type="predicted"/>
<feature type="compositionally biased region" description="Basic and acidic residues" evidence="1">
    <location>
        <begin position="143"/>
        <end position="159"/>
    </location>
</feature>